<dbReference type="InterPro" id="IPR007627">
    <property type="entry name" value="RNA_pol_sigma70_r2"/>
</dbReference>
<keyword evidence="10" id="KW-1185">Reference proteome</keyword>
<dbReference type="Pfam" id="PF04542">
    <property type="entry name" value="Sigma70_r2"/>
    <property type="match status" value="1"/>
</dbReference>
<dbReference type="InterPro" id="IPR014212">
    <property type="entry name" value="RNA_pol_sigma-G"/>
</dbReference>
<name>A0ABW4MIT5_9BACI</name>
<dbReference type="NCBIfam" id="TIGR02937">
    <property type="entry name" value="sigma70-ECF"/>
    <property type="match status" value="1"/>
</dbReference>
<keyword evidence="2 6" id="KW-0805">Transcription regulation</keyword>
<protein>
    <recommendedName>
        <fullName evidence="6">RNA polymerase sigma factor</fullName>
    </recommendedName>
</protein>
<proteinExistence type="inferred from homology"/>
<dbReference type="InterPro" id="IPR007624">
    <property type="entry name" value="RNA_pol_sigma70_r3"/>
</dbReference>
<dbReference type="NCBIfam" id="NF004052">
    <property type="entry name" value="PRK05572.1"/>
    <property type="match status" value="1"/>
</dbReference>
<sequence>MEIVVNSKCIFFPLTEILNFVQQLLLGGKELTRNKVEICGVDTSKLPVLKNEEMRQLFRQMQSGDLSARDKLVNGNLRLVLSVIQRFNNRGEFVDDLFQVGCIGLMKSIDNFDLGQNVKFSTYAVPMIIGEIRRYLRDNNPIRVSRSLRDIAYKALQVRERLMSETSREPTAEEISKVLEVPHEEIVFALDAIQDPVSLFEPIYNDGGDPIFVMDQLSDERNRDSNWIEEIALKEGMRRLNDREKLILRKRFFQGKTQMEVAEEIGISQAQVSRLEKAAIKQMNKNIQN</sequence>
<dbReference type="NCBIfam" id="NF006071">
    <property type="entry name" value="PRK08215.1"/>
    <property type="match status" value="1"/>
</dbReference>
<evidence type="ECO:0000256" key="1">
    <source>
        <dbReference type="ARBA" id="ARBA00022969"/>
    </source>
</evidence>
<reference evidence="10" key="1">
    <citation type="journal article" date="2019" name="Int. J. Syst. Evol. Microbiol.">
        <title>The Global Catalogue of Microorganisms (GCM) 10K type strain sequencing project: providing services to taxonomists for standard genome sequencing and annotation.</title>
        <authorList>
            <consortium name="The Broad Institute Genomics Platform"/>
            <consortium name="The Broad Institute Genome Sequencing Center for Infectious Disease"/>
            <person name="Wu L."/>
            <person name="Ma J."/>
        </authorList>
    </citation>
    <scope>NUCLEOTIDE SEQUENCE [LARGE SCALE GENOMIC DNA]</scope>
    <source>
        <strain evidence="10">CCUG 15531</strain>
    </source>
</reference>
<dbReference type="Pfam" id="PF04539">
    <property type="entry name" value="Sigma70_r3"/>
    <property type="match status" value="1"/>
</dbReference>
<dbReference type="PANTHER" id="PTHR30603:SF17">
    <property type="entry name" value="RNA POLYMERASE SIGMA-G FACTOR"/>
    <property type="match status" value="1"/>
</dbReference>
<dbReference type="NCBIfam" id="TIGR02850">
    <property type="entry name" value="spore_sigG"/>
    <property type="match status" value="1"/>
</dbReference>
<dbReference type="EMBL" id="JBHUEK010000007">
    <property type="protein sequence ID" value="MFD1777813.1"/>
    <property type="molecule type" value="Genomic_DNA"/>
</dbReference>
<evidence type="ECO:0000259" key="7">
    <source>
        <dbReference type="PROSITE" id="PS00715"/>
    </source>
</evidence>
<dbReference type="Proteomes" id="UP001597227">
    <property type="component" value="Unassembled WGS sequence"/>
</dbReference>
<keyword evidence="1" id="KW-0749">Sporulation</keyword>
<dbReference type="PRINTS" id="PR00046">
    <property type="entry name" value="SIGMA70FCT"/>
</dbReference>
<gene>
    <name evidence="9" type="primary">sigG</name>
    <name evidence="9" type="ORF">ACFSFW_03970</name>
</gene>
<feature type="domain" description="RNA polymerase sigma-70" evidence="8">
    <location>
        <begin position="257"/>
        <end position="283"/>
    </location>
</feature>
<dbReference type="SUPFAM" id="SSF88946">
    <property type="entry name" value="Sigma2 domain of RNA polymerase sigma factors"/>
    <property type="match status" value="1"/>
</dbReference>
<evidence type="ECO:0000259" key="8">
    <source>
        <dbReference type="PROSITE" id="PS00716"/>
    </source>
</evidence>
<keyword evidence="4 6" id="KW-0238">DNA-binding</keyword>
<evidence type="ECO:0000313" key="10">
    <source>
        <dbReference type="Proteomes" id="UP001597227"/>
    </source>
</evidence>
<dbReference type="Pfam" id="PF04545">
    <property type="entry name" value="Sigma70_r4"/>
    <property type="match status" value="1"/>
</dbReference>
<dbReference type="PIRSF" id="PIRSF000770">
    <property type="entry name" value="RNA_pol_sigma-SigE/K"/>
    <property type="match status" value="1"/>
</dbReference>
<feature type="domain" description="RNA polymerase sigma-70" evidence="7">
    <location>
        <begin position="96"/>
        <end position="109"/>
    </location>
</feature>
<evidence type="ECO:0000256" key="3">
    <source>
        <dbReference type="ARBA" id="ARBA00023082"/>
    </source>
</evidence>
<comment type="function">
    <text evidence="6">Sigma factors are initiation factors that promote the attachment of RNA polymerase to specific initiation sites and are then released.</text>
</comment>
<dbReference type="InterPro" id="IPR007630">
    <property type="entry name" value="RNA_pol_sigma70_r4"/>
</dbReference>
<comment type="caution">
    <text evidence="9">The sequence shown here is derived from an EMBL/GenBank/DDBJ whole genome shotgun (WGS) entry which is preliminary data.</text>
</comment>
<dbReference type="InterPro" id="IPR014284">
    <property type="entry name" value="RNA_pol_sigma-70_dom"/>
</dbReference>
<dbReference type="PROSITE" id="PS00716">
    <property type="entry name" value="SIGMA70_2"/>
    <property type="match status" value="1"/>
</dbReference>
<keyword evidence="3 6" id="KW-0731">Sigma factor</keyword>
<dbReference type="RefSeq" id="WP_099352347.1">
    <property type="nucleotide sequence ID" value="NZ_JBHUEK010000007.1"/>
</dbReference>
<dbReference type="PROSITE" id="PS00715">
    <property type="entry name" value="SIGMA70_1"/>
    <property type="match status" value="1"/>
</dbReference>
<dbReference type="Gene3D" id="1.20.140.160">
    <property type="match status" value="1"/>
</dbReference>
<dbReference type="PANTHER" id="PTHR30603">
    <property type="entry name" value="RNA POLYMERASE SIGMA FACTOR RPO"/>
    <property type="match status" value="1"/>
</dbReference>
<keyword evidence="5 6" id="KW-0804">Transcription</keyword>
<dbReference type="NCBIfam" id="TIGR02980">
    <property type="entry name" value="SigBFG"/>
    <property type="match status" value="1"/>
</dbReference>
<evidence type="ECO:0000256" key="5">
    <source>
        <dbReference type="ARBA" id="ARBA00023163"/>
    </source>
</evidence>
<evidence type="ECO:0000313" key="9">
    <source>
        <dbReference type="EMBL" id="MFD1777813.1"/>
    </source>
</evidence>
<dbReference type="InterPro" id="IPR014322">
    <property type="entry name" value="RNA_pol_sigma-B/F/G"/>
</dbReference>
<organism evidence="9 10">
    <name type="scientific">Fredinandcohnia salidurans</name>
    <dbReference type="NCBI Taxonomy" id="2595041"/>
    <lineage>
        <taxon>Bacteria</taxon>
        <taxon>Bacillati</taxon>
        <taxon>Bacillota</taxon>
        <taxon>Bacilli</taxon>
        <taxon>Bacillales</taxon>
        <taxon>Bacillaceae</taxon>
        <taxon>Fredinandcohnia</taxon>
    </lineage>
</organism>
<comment type="similarity">
    <text evidence="6">Belongs to the sigma-70 factor family.</text>
</comment>
<dbReference type="SUPFAM" id="SSF88659">
    <property type="entry name" value="Sigma3 and sigma4 domains of RNA polymerase sigma factors"/>
    <property type="match status" value="2"/>
</dbReference>
<dbReference type="InterPro" id="IPR000943">
    <property type="entry name" value="RNA_pol_sigma70"/>
</dbReference>
<dbReference type="CDD" id="cd06171">
    <property type="entry name" value="Sigma70_r4"/>
    <property type="match status" value="1"/>
</dbReference>
<dbReference type="InterPro" id="IPR013325">
    <property type="entry name" value="RNA_pol_sigma_r2"/>
</dbReference>
<dbReference type="InterPro" id="IPR050239">
    <property type="entry name" value="Sigma-70_RNA_pol_init_factors"/>
</dbReference>
<evidence type="ECO:0000256" key="4">
    <source>
        <dbReference type="ARBA" id="ARBA00023125"/>
    </source>
</evidence>
<evidence type="ECO:0000256" key="2">
    <source>
        <dbReference type="ARBA" id="ARBA00023015"/>
    </source>
</evidence>
<dbReference type="InterPro" id="IPR013324">
    <property type="entry name" value="RNA_pol_sigma_r3/r4-like"/>
</dbReference>
<dbReference type="Gene3D" id="1.20.120.1810">
    <property type="match status" value="1"/>
</dbReference>
<evidence type="ECO:0000256" key="6">
    <source>
        <dbReference type="RuleBase" id="RU362124"/>
    </source>
</evidence>
<accession>A0ABW4MIT5</accession>